<keyword evidence="1" id="KW-0805">Transcription regulation</keyword>
<dbReference type="SMART" id="SM00342">
    <property type="entry name" value="HTH_ARAC"/>
    <property type="match status" value="1"/>
</dbReference>
<dbReference type="PANTHER" id="PTHR43280">
    <property type="entry name" value="ARAC-FAMILY TRANSCRIPTIONAL REGULATOR"/>
    <property type="match status" value="1"/>
</dbReference>
<dbReference type="Pfam" id="PF12833">
    <property type="entry name" value="HTH_18"/>
    <property type="match status" value="1"/>
</dbReference>
<dbReference type="RefSeq" id="WP_146595838.1">
    <property type="nucleotide sequence ID" value="NZ_SJPT01000006.1"/>
</dbReference>
<feature type="compositionally biased region" description="Basic and acidic residues" evidence="4">
    <location>
        <begin position="315"/>
        <end position="324"/>
    </location>
</feature>
<keyword evidence="3" id="KW-0804">Transcription</keyword>
<dbReference type="PANTHER" id="PTHR43280:SF28">
    <property type="entry name" value="HTH-TYPE TRANSCRIPTIONAL ACTIVATOR RHAS"/>
    <property type="match status" value="1"/>
</dbReference>
<evidence type="ECO:0000313" key="6">
    <source>
        <dbReference type="EMBL" id="TWU21508.1"/>
    </source>
</evidence>
<comment type="caution">
    <text evidence="6">The sequence shown here is derived from an EMBL/GenBank/DDBJ whole genome shotgun (WGS) entry which is preliminary data.</text>
</comment>
<dbReference type="EMBL" id="SJPT01000006">
    <property type="protein sequence ID" value="TWU21508.1"/>
    <property type="molecule type" value="Genomic_DNA"/>
</dbReference>
<sequence>MAHESQPALTDLALDETLPPWGVLVLESHHSPRFTMPWRSHQFVKLLYVLSGRGTLYVDPQDQPTMQYPFEVGDVIVVRGGDRNRIVDDPASASSLYVGCIATELLRFDPSIDAHLRSECYRRDGHLASRIASRLRRMIHWQNREDAARAIAMVTDAMQLIQWIVERQNTREDDSAKPFDAVQDGDASTRLSPVPPTPIRQKIQRYVKELQTQFYEATTIEAAARHLGIPRRRFTKLFAEITGATWLGYVRSLAIEHAKLRLRDSDIPIISIAFECGFNDLSTFYRQFKRQVGCSPLAYRERVSQMERGSQNKTDLGRHQSVDR</sequence>
<feature type="region of interest" description="Disordered" evidence="4">
    <location>
        <begin position="305"/>
        <end position="324"/>
    </location>
</feature>
<protein>
    <submittedName>
        <fullName evidence="6">Melibiose operon regulatory protein</fullName>
    </submittedName>
</protein>
<dbReference type="OrthoDB" id="9778008at2"/>
<evidence type="ECO:0000256" key="2">
    <source>
        <dbReference type="ARBA" id="ARBA00023125"/>
    </source>
</evidence>
<keyword evidence="2" id="KW-0238">DNA-binding</keyword>
<evidence type="ECO:0000256" key="4">
    <source>
        <dbReference type="SAM" id="MobiDB-lite"/>
    </source>
</evidence>
<dbReference type="InterPro" id="IPR032783">
    <property type="entry name" value="AraC_lig"/>
</dbReference>
<dbReference type="Gene3D" id="1.10.10.60">
    <property type="entry name" value="Homeodomain-like"/>
    <property type="match status" value="1"/>
</dbReference>
<feature type="region of interest" description="Disordered" evidence="4">
    <location>
        <begin position="172"/>
        <end position="194"/>
    </location>
</feature>
<dbReference type="InterPro" id="IPR018060">
    <property type="entry name" value="HTH_AraC"/>
</dbReference>
<dbReference type="InterPro" id="IPR020449">
    <property type="entry name" value="Tscrpt_reg_AraC-type_HTH"/>
</dbReference>
<dbReference type="PRINTS" id="PR00032">
    <property type="entry name" value="HTHARAC"/>
</dbReference>
<dbReference type="InterPro" id="IPR037923">
    <property type="entry name" value="HTH-like"/>
</dbReference>
<dbReference type="Pfam" id="PF12852">
    <property type="entry name" value="Cupin_6"/>
    <property type="match status" value="1"/>
</dbReference>
<evidence type="ECO:0000313" key="7">
    <source>
        <dbReference type="Proteomes" id="UP000316304"/>
    </source>
</evidence>
<dbReference type="InterPro" id="IPR009057">
    <property type="entry name" value="Homeodomain-like_sf"/>
</dbReference>
<dbReference type="SUPFAM" id="SSF46689">
    <property type="entry name" value="Homeodomain-like"/>
    <property type="match status" value="1"/>
</dbReference>
<proteinExistence type="predicted"/>
<accession>A0A5C6CBA9</accession>
<feature type="domain" description="HTH araC/xylS-type" evidence="5">
    <location>
        <begin position="204"/>
        <end position="302"/>
    </location>
</feature>
<dbReference type="GO" id="GO:0003700">
    <property type="term" value="F:DNA-binding transcription factor activity"/>
    <property type="evidence" value="ECO:0007669"/>
    <property type="project" value="InterPro"/>
</dbReference>
<reference evidence="6 7" key="1">
    <citation type="submission" date="2019-02" db="EMBL/GenBank/DDBJ databases">
        <title>Deep-cultivation of Planctomycetes and their phenomic and genomic characterization uncovers novel biology.</title>
        <authorList>
            <person name="Wiegand S."/>
            <person name="Jogler M."/>
            <person name="Boedeker C."/>
            <person name="Pinto D."/>
            <person name="Vollmers J."/>
            <person name="Rivas-Marin E."/>
            <person name="Kohn T."/>
            <person name="Peeters S.H."/>
            <person name="Heuer A."/>
            <person name="Rast P."/>
            <person name="Oberbeckmann S."/>
            <person name="Bunk B."/>
            <person name="Jeske O."/>
            <person name="Meyerdierks A."/>
            <person name="Storesund J.E."/>
            <person name="Kallscheuer N."/>
            <person name="Luecker S."/>
            <person name="Lage O.M."/>
            <person name="Pohl T."/>
            <person name="Merkel B.J."/>
            <person name="Hornburger P."/>
            <person name="Mueller R.-W."/>
            <person name="Bruemmer F."/>
            <person name="Labrenz M."/>
            <person name="Spormann A.M."/>
            <person name="Op Den Camp H."/>
            <person name="Overmann J."/>
            <person name="Amann R."/>
            <person name="Jetten M.S.M."/>
            <person name="Mascher T."/>
            <person name="Medema M.H."/>
            <person name="Devos D.P."/>
            <person name="Kaster A.-K."/>
            <person name="Ovreas L."/>
            <person name="Rohde M."/>
            <person name="Galperin M.Y."/>
            <person name="Jogler C."/>
        </authorList>
    </citation>
    <scope>NUCLEOTIDE SEQUENCE [LARGE SCALE GENOMIC DNA]</scope>
    <source>
        <strain evidence="6 7">Pla52o</strain>
    </source>
</reference>
<dbReference type="GO" id="GO:0043565">
    <property type="term" value="F:sequence-specific DNA binding"/>
    <property type="evidence" value="ECO:0007669"/>
    <property type="project" value="InterPro"/>
</dbReference>
<organism evidence="6 7">
    <name type="scientific">Novipirellula galeiformis</name>
    <dbReference type="NCBI Taxonomy" id="2528004"/>
    <lineage>
        <taxon>Bacteria</taxon>
        <taxon>Pseudomonadati</taxon>
        <taxon>Planctomycetota</taxon>
        <taxon>Planctomycetia</taxon>
        <taxon>Pirellulales</taxon>
        <taxon>Pirellulaceae</taxon>
        <taxon>Novipirellula</taxon>
    </lineage>
</organism>
<evidence type="ECO:0000256" key="1">
    <source>
        <dbReference type="ARBA" id="ARBA00023015"/>
    </source>
</evidence>
<dbReference type="InterPro" id="IPR014710">
    <property type="entry name" value="RmlC-like_jellyroll"/>
</dbReference>
<dbReference type="SUPFAM" id="SSF51215">
    <property type="entry name" value="Regulatory protein AraC"/>
    <property type="match status" value="1"/>
</dbReference>
<dbReference type="AlphaFoldDB" id="A0A5C6CBA9"/>
<gene>
    <name evidence="6" type="primary">melR</name>
    <name evidence="6" type="ORF">Pla52o_36950</name>
</gene>
<evidence type="ECO:0000259" key="5">
    <source>
        <dbReference type="PROSITE" id="PS01124"/>
    </source>
</evidence>
<evidence type="ECO:0000256" key="3">
    <source>
        <dbReference type="ARBA" id="ARBA00023163"/>
    </source>
</evidence>
<dbReference type="Proteomes" id="UP000316304">
    <property type="component" value="Unassembled WGS sequence"/>
</dbReference>
<keyword evidence="7" id="KW-1185">Reference proteome</keyword>
<name>A0A5C6CBA9_9BACT</name>
<dbReference type="Gene3D" id="2.60.120.10">
    <property type="entry name" value="Jelly Rolls"/>
    <property type="match status" value="1"/>
</dbReference>
<dbReference type="PROSITE" id="PS01124">
    <property type="entry name" value="HTH_ARAC_FAMILY_2"/>
    <property type="match status" value="1"/>
</dbReference>